<dbReference type="Proteomes" id="UP001476247">
    <property type="component" value="Unassembled WGS sequence"/>
</dbReference>
<evidence type="ECO:0000313" key="2">
    <source>
        <dbReference type="EMBL" id="GAA5798059.1"/>
    </source>
</evidence>
<organism evidence="2 3">
    <name type="scientific">Helicostylum pulchrum</name>
    <dbReference type="NCBI Taxonomy" id="562976"/>
    <lineage>
        <taxon>Eukaryota</taxon>
        <taxon>Fungi</taxon>
        <taxon>Fungi incertae sedis</taxon>
        <taxon>Mucoromycota</taxon>
        <taxon>Mucoromycotina</taxon>
        <taxon>Mucoromycetes</taxon>
        <taxon>Mucorales</taxon>
        <taxon>Mucorineae</taxon>
        <taxon>Mucoraceae</taxon>
        <taxon>Helicostylum</taxon>
    </lineage>
</organism>
<keyword evidence="3" id="KW-1185">Reference proteome</keyword>
<name>A0ABP9XTG0_9FUNG</name>
<feature type="compositionally biased region" description="Polar residues" evidence="1">
    <location>
        <begin position="226"/>
        <end position="246"/>
    </location>
</feature>
<feature type="compositionally biased region" description="Acidic residues" evidence="1">
    <location>
        <begin position="271"/>
        <end position="280"/>
    </location>
</feature>
<accession>A0ABP9XTG0</accession>
<feature type="region of interest" description="Disordered" evidence="1">
    <location>
        <begin position="1"/>
        <end position="21"/>
    </location>
</feature>
<protein>
    <submittedName>
        <fullName evidence="2">Uncharacterized protein</fullName>
    </submittedName>
</protein>
<evidence type="ECO:0000313" key="3">
    <source>
        <dbReference type="Proteomes" id="UP001476247"/>
    </source>
</evidence>
<feature type="region of interest" description="Disordered" evidence="1">
    <location>
        <begin position="187"/>
        <end position="284"/>
    </location>
</feature>
<reference evidence="2 3" key="1">
    <citation type="submission" date="2024-04" db="EMBL/GenBank/DDBJ databases">
        <title>genome sequences of Mucor flavus KT1a and Helicostylum pulchrum KT1b strains isolation_sourced from the surface of a dry-aged beef.</title>
        <authorList>
            <person name="Toyotome T."/>
            <person name="Hosono M."/>
            <person name="Torimaru M."/>
            <person name="Fukuda K."/>
            <person name="Mikami N."/>
        </authorList>
    </citation>
    <scope>NUCLEOTIDE SEQUENCE [LARGE SCALE GENOMIC DNA]</scope>
    <source>
        <strain evidence="2 3">KT1b</strain>
    </source>
</reference>
<sequence length="296" mass="34221">MSQDKNLNNGLSPVREQSNRRVNLGQLSPFQMLRMLMPQEGPSFKDIPIEETNESHDPLQYIPAKRNYESEFYSKFNTIPLRDHNQRAAQDLGPNKFWERKRRHAEMIDNESFVARSSTNYSRLDYKPTPLSRRIHLDDDDDDNRTWRTQDMLSEDGDNAVVLDPQRILELRRTIDEQFIKESLLRSGQRQLESQSQQSGQLPEESSQETGATTTQEPVHDDINLPTITDTQPTDEIRTFSPQPSVHGTMDLGTIHEEINNLPEEPGLNLDDQDWGDDFGQDWSDNELNQIAEEEG</sequence>
<gene>
    <name evidence="2" type="ORF">HPULCUR_003458</name>
</gene>
<proteinExistence type="predicted"/>
<evidence type="ECO:0000256" key="1">
    <source>
        <dbReference type="SAM" id="MobiDB-lite"/>
    </source>
</evidence>
<feature type="compositionally biased region" description="Polar residues" evidence="1">
    <location>
        <begin position="1"/>
        <end position="11"/>
    </location>
</feature>
<comment type="caution">
    <text evidence="2">The sequence shown here is derived from an EMBL/GenBank/DDBJ whole genome shotgun (WGS) entry which is preliminary data.</text>
</comment>
<feature type="compositionally biased region" description="Low complexity" evidence="1">
    <location>
        <begin position="187"/>
        <end position="209"/>
    </location>
</feature>
<dbReference type="EMBL" id="BAABUJ010000009">
    <property type="protein sequence ID" value="GAA5798059.1"/>
    <property type="molecule type" value="Genomic_DNA"/>
</dbReference>